<dbReference type="Pfam" id="PF08154">
    <property type="entry name" value="NLE"/>
    <property type="match status" value="1"/>
</dbReference>
<evidence type="ECO:0000256" key="5">
    <source>
        <dbReference type="PROSITE-ProRule" id="PRU00221"/>
    </source>
</evidence>
<reference evidence="8" key="1">
    <citation type="submission" date="2020-04" db="EMBL/GenBank/DDBJ databases">
        <title>Analysis of mating type loci in Filobasidium floriforme.</title>
        <authorList>
            <person name="Nowrousian M."/>
        </authorList>
    </citation>
    <scope>NUCLEOTIDE SEQUENCE</scope>
    <source>
        <strain evidence="8">CBS 6242</strain>
    </source>
</reference>
<feature type="repeat" description="WD" evidence="5">
    <location>
        <begin position="484"/>
        <end position="505"/>
    </location>
</feature>
<evidence type="ECO:0000256" key="6">
    <source>
        <dbReference type="SAM" id="MobiDB-lite"/>
    </source>
</evidence>
<dbReference type="InterPro" id="IPR001680">
    <property type="entry name" value="WD40_rpt"/>
</dbReference>
<evidence type="ECO:0000259" key="7">
    <source>
        <dbReference type="Pfam" id="PF08154"/>
    </source>
</evidence>
<keyword evidence="3" id="KW-0677">Repeat</keyword>
<keyword evidence="4" id="KW-0539">Nucleus</keyword>
<comment type="subcellular location">
    <subcellularLocation>
        <location evidence="1">Nucleus</location>
        <location evidence="1">Nucleolus</location>
    </subcellularLocation>
</comment>
<dbReference type="InterPro" id="IPR036322">
    <property type="entry name" value="WD40_repeat_dom_sf"/>
</dbReference>
<dbReference type="GO" id="GO:0005730">
    <property type="term" value="C:nucleolus"/>
    <property type="evidence" value="ECO:0007669"/>
    <property type="project" value="UniProtKB-SubCell"/>
</dbReference>
<evidence type="ECO:0000256" key="4">
    <source>
        <dbReference type="ARBA" id="ARBA00023242"/>
    </source>
</evidence>
<dbReference type="Gene3D" id="2.130.10.10">
    <property type="entry name" value="YVTN repeat-like/Quinoprotein amine dehydrogenase"/>
    <property type="match status" value="1"/>
</dbReference>
<dbReference type="PROSITE" id="PS00678">
    <property type="entry name" value="WD_REPEATS_1"/>
    <property type="match status" value="1"/>
</dbReference>
<dbReference type="InterPro" id="IPR019775">
    <property type="entry name" value="WD40_repeat_CS"/>
</dbReference>
<dbReference type="InterPro" id="IPR015943">
    <property type="entry name" value="WD40/YVTN_repeat-like_dom_sf"/>
</dbReference>
<evidence type="ECO:0000256" key="3">
    <source>
        <dbReference type="ARBA" id="ARBA00022737"/>
    </source>
</evidence>
<dbReference type="PANTHER" id="PTHR19855">
    <property type="entry name" value="WD40 REPEAT PROTEIN 12, 37"/>
    <property type="match status" value="1"/>
</dbReference>
<protein>
    <recommendedName>
        <fullName evidence="7">NLE domain-containing protein</fullName>
    </recommendedName>
</protein>
<dbReference type="EMBL" id="JABELV010000069">
    <property type="protein sequence ID" value="KAG7532280.1"/>
    <property type="molecule type" value="Genomic_DNA"/>
</dbReference>
<dbReference type="PROSITE" id="PS50082">
    <property type="entry name" value="WD_REPEATS_2"/>
    <property type="match status" value="2"/>
</dbReference>
<evidence type="ECO:0000256" key="1">
    <source>
        <dbReference type="ARBA" id="ARBA00004604"/>
    </source>
</evidence>
<dbReference type="Proteomes" id="UP000812966">
    <property type="component" value="Unassembled WGS sequence"/>
</dbReference>
<keyword evidence="2 5" id="KW-0853">WD repeat</keyword>
<feature type="region of interest" description="Disordered" evidence="6">
    <location>
        <begin position="268"/>
        <end position="321"/>
    </location>
</feature>
<feature type="repeat" description="WD" evidence="5">
    <location>
        <begin position="328"/>
        <end position="370"/>
    </location>
</feature>
<evidence type="ECO:0000256" key="2">
    <source>
        <dbReference type="ARBA" id="ARBA00022574"/>
    </source>
</evidence>
<proteinExistence type="predicted"/>
<comment type="caution">
    <text evidence="8">The sequence shown here is derived from an EMBL/GenBank/DDBJ whole genome shotgun (WGS) entry which is preliminary data.</text>
</comment>
<name>A0A8K0NN14_9TREE</name>
<dbReference type="SMART" id="SM00320">
    <property type="entry name" value="WD40"/>
    <property type="match status" value="5"/>
</dbReference>
<organism evidence="8 9">
    <name type="scientific">Filobasidium floriforme</name>
    <dbReference type="NCBI Taxonomy" id="5210"/>
    <lineage>
        <taxon>Eukaryota</taxon>
        <taxon>Fungi</taxon>
        <taxon>Dikarya</taxon>
        <taxon>Basidiomycota</taxon>
        <taxon>Agaricomycotina</taxon>
        <taxon>Tremellomycetes</taxon>
        <taxon>Filobasidiales</taxon>
        <taxon>Filobasidiaceae</taxon>
        <taxon>Filobasidium</taxon>
    </lineage>
</organism>
<sequence>MDTSTAATPASSSTDIQLPINLFTRNPSHTIPSSTYLLPSSWRRFQLSSLINKVLNPNAPIPFDFIVDGELLRGSLEAYVKNRRGGDMESTLHVEYVESLLPPKEQGTYPQDDWVSGVSIKRPGFILLSSYLSHAKIIPLTHPTSTASDDAQPPSITLPLPTRLGSTCTSWLSPHPSHEAYDPSAPILVGAGGVDRQTHIFSIPSDRLVDLASHADPSAGCKEIMTLHLHTGPVSSLSPSLDYSKVLTSSWDGLLGVFKLPTREEPLEERHEVGPEPGSYLTGVDRRSKKRRLNVKDATATETPNGEQANGLPAANSGGYRKSPEMVLRGHNGRIGGSIWDKEQAGTVWSAGWDGSVRGWDVESGGCEVVKQGPQERAALCIDQMAGTRSLVTGHMDRVVCLWDARESASVISLTLPTSAATPSVTAHPTSSFTLATASYSGHLQIWDVRSPKQALFSVKKQPRKDNKIVGGGTGERLLSVDWDGEVMIAGGEDGEVGVWSARGE</sequence>
<dbReference type="SUPFAM" id="SSF50978">
    <property type="entry name" value="WD40 repeat-like"/>
    <property type="match status" value="1"/>
</dbReference>
<dbReference type="AlphaFoldDB" id="A0A8K0NN14"/>
<dbReference type="PANTHER" id="PTHR19855:SF11">
    <property type="entry name" value="RIBOSOME BIOGENESIS PROTEIN WDR12"/>
    <property type="match status" value="1"/>
</dbReference>
<evidence type="ECO:0000313" key="9">
    <source>
        <dbReference type="Proteomes" id="UP000812966"/>
    </source>
</evidence>
<dbReference type="InterPro" id="IPR012972">
    <property type="entry name" value="NLE"/>
</dbReference>
<feature type="domain" description="NLE" evidence="7">
    <location>
        <begin position="20"/>
        <end position="80"/>
    </location>
</feature>
<evidence type="ECO:0000313" key="8">
    <source>
        <dbReference type="EMBL" id="KAG7532280.1"/>
    </source>
</evidence>
<keyword evidence="9" id="KW-1185">Reference proteome</keyword>
<dbReference type="Pfam" id="PF00400">
    <property type="entry name" value="WD40"/>
    <property type="match status" value="1"/>
</dbReference>
<gene>
    <name evidence="8" type="ORF">FFLO_03675</name>
</gene>
<accession>A0A8K0NN14</accession>